<evidence type="ECO:0000256" key="6">
    <source>
        <dbReference type="SAM" id="Phobius"/>
    </source>
</evidence>
<dbReference type="Gene3D" id="1.20.1740.10">
    <property type="entry name" value="Amino acid/polyamine transporter I"/>
    <property type="match status" value="1"/>
</dbReference>
<accession>G5INC0</accession>
<sequence>MKREEKDKNLLNSMDIFSLGFAGTIGSGIFVMLGLGIGYTGKSIVLAILLGCMIMMGCYFYNIALSSMFVFDGGDYQMKALLFSTVPAGVSAMFNFFDGFAMTAYATAMVDYLSSIFPGIAPFKDISAIIIITVFFAISIKGSKIVAHVENAMTYILLAAIALFIIVGVPKIQPGYVSPDFFTNGTTGFFLAISIMAYACQGPTMGPVAVMNVTKNPKKVIPRMIFVSTAAVAVVYSLMAYVAAGVLPVEQVADQNLSLVASHIFPYPMYVIFIIGGAVFAIATSLLAWIEMMRHPLLRCAKDGWLPALFKKTTKTGYPWVIMLFFYLVTIMPIVSGFSLESIVSLYMIPSMVLCGYCNFKCMQLPEKFPKQFESSMFHMPAPLFKALMGFCTCCNALITVYLILSLGEGEVFYVMMMLLFCIVVVLVRIKQGAVSKETFAEKQRELIAQLELESEMRNEL</sequence>
<dbReference type="InterPro" id="IPR050367">
    <property type="entry name" value="APC_superfamily"/>
</dbReference>
<feature type="transmembrane region" description="Helical" evidence="6">
    <location>
        <begin position="384"/>
        <end position="405"/>
    </location>
</feature>
<keyword evidence="4 6" id="KW-1133">Transmembrane helix</keyword>
<evidence type="ECO:0000313" key="8">
    <source>
        <dbReference type="Proteomes" id="UP000005384"/>
    </source>
</evidence>
<feature type="transmembrane region" description="Helical" evidence="6">
    <location>
        <begin position="344"/>
        <end position="363"/>
    </location>
</feature>
<comment type="subcellular location">
    <subcellularLocation>
        <location evidence="1">Cell membrane</location>
        <topology evidence="1">Multi-pass membrane protein</topology>
    </subcellularLocation>
</comment>
<feature type="transmembrane region" description="Helical" evidence="6">
    <location>
        <begin position="76"/>
        <end position="96"/>
    </location>
</feature>
<dbReference type="InterPro" id="IPR002293">
    <property type="entry name" value="AA/rel_permease1"/>
</dbReference>
<feature type="transmembrane region" description="Helical" evidence="6">
    <location>
        <begin position="318"/>
        <end position="338"/>
    </location>
</feature>
<evidence type="ECO:0000256" key="4">
    <source>
        <dbReference type="ARBA" id="ARBA00022989"/>
    </source>
</evidence>
<dbReference type="RefSeq" id="WP_006782986.1">
    <property type="nucleotide sequence ID" value="NZ_CP040506.1"/>
</dbReference>
<evidence type="ECO:0000256" key="1">
    <source>
        <dbReference type="ARBA" id="ARBA00004651"/>
    </source>
</evidence>
<dbReference type="HOGENOM" id="CLU_007946_21_0_9"/>
<reference evidence="7 8" key="1">
    <citation type="submission" date="2011-08" db="EMBL/GenBank/DDBJ databases">
        <title>The Genome Sequence of Clostridium hathewayi WAL-18680.</title>
        <authorList>
            <consortium name="The Broad Institute Genome Sequencing Platform"/>
            <person name="Earl A."/>
            <person name="Ward D."/>
            <person name="Feldgarden M."/>
            <person name="Gevers D."/>
            <person name="Finegold S.M."/>
            <person name="Summanen P.H."/>
            <person name="Molitoris D.R."/>
            <person name="Song M."/>
            <person name="Daigneault M."/>
            <person name="Allen-Vercoe E."/>
            <person name="Young S.K."/>
            <person name="Zeng Q."/>
            <person name="Gargeya S."/>
            <person name="Fitzgerald M."/>
            <person name="Haas B."/>
            <person name="Abouelleil A."/>
            <person name="Alvarado L."/>
            <person name="Arachchi H.M."/>
            <person name="Berlin A."/>
            <person name="Brown A."/>
            <person name="Chapman S.B."/>
            <person name="Chen Z."/>
            <person name="Dunbar C."/>
            <person name="Freedman E."/>
            <person name="Gearin G."/>
            <person name="Gellesch M."/>
            <person name="Goldberg J."/>
            <person name="Griggs A."/>
            <person name="Gujja S."/>
            <person name="Heiman D."/>
            <person name="Howarth C."/>
            <person name="Larson L."/>
            <person name="Lui A."/>
            <person name="MacDonald P.J.P."/>
            <person name="Montmayeur A."/>
            <person name="Murphy C."/>
            <person name="Neiman D."/>
            <person name="Pearson M."/>
            <person name="Priest M."/>
            <person name="Roberts A."/>
            <person name="Saif S."/>
            <person name="Shea T."/>
            <person name="Shenoy N."/>
            <person name="Sisk P."/>
            <person name="Stolte C."/>
            <person name="Sykes S."/>
            <person name="Wortman J."/>
            <person name="Nusbaum C."/>
            <person name="Birren B."/>
        </authorList>
    </citation>
    <scope>NUCLEOTIDE SEQUENCE [LARGE SCALE GENOMIC DNA]</scope>
    <source>
        <strain evidence="7 8">WAL-18680</strain>
    </source>
</reference>
<dbReference type="PATRIC" id="fig|742737.3.peg.4987"/>
<keyword evidence="3 6" id="KW-0812">Transmembrane</keyword>
<feature type="transmembrane region" description="Helical" evidence="6">
    <location>
        <begin position="44"/>
        <end position="64"/>
    </location>
</feature>
<feature type="transmembrane region" description="Helical" evidence="6">
    <location>
        <begin position="152"/>
        <end position="169"/>
    </location>
</feature>
<feature type="transmembrane region" description="Helical" evidence="6">
    <location>
        <begin position="267"/>
        <end position="290"/>
    </location>
</feature>
<feature type="transmembrane region" description="Helical" evidence="6">
    <location>
        <begin position="189"/>
        <end position="213"/>
    </location>
</feature>
<feature type="transmembrane region" description="Helical" evidence="6">
    <location>
        <begin position="411"/>
        <end position="430"/>
    </location>
</feature>
<evidence type="ECO:0000256" key="5">
    <source>
        <dbReference type="ARBA" id="ARBA00023136"/>
    </source>
</evidence>
<evidence type="ECO:0000256" key="3">
    <source>
        <dbReference type="ARBA" id="ARBA00022692"/>
    </source>
</evidence>
<keyword evidence="2" id="KW-1003">Cell membrane</keyword>
<feature type="transmembrane region" description="Helical" evidence="6">
    <location>
        <begin position="16"/>
        <end position="38"/>
    </location>
</feature>
<feature type="transmembrane region" description="Helical" evidence="6">
    <location>
        <begin position="116"/>
        <end position="140"/>
    </location>
</feature>
<comment type="caution">
    <text evidence="7">The sequence shown here is derived from an EMBL/GenBank/DDBJ whole genome shotgun (WGS) entry which is preliminary data.</text>
</comment>
<dbReference type="AlphaFoldDB" id="G5INC0"/>
<evidence type="ECO:0000256" key="2">
    <source>
        <dbReference type="ARBA" id="ARBA00022475"/>
    </source>
</evidence>
<dbReference type="PANTHER" id="PTHR42770">
    <property type="entry name" value="AMINO ACID TRANSPORTER-RELATED"/>
    <property type="match status" value="1"/>
</dbReference>
<feature type="transmembrane region" description="Helical" evidence="6">
    <location>
        <begin position="225"/>
        <end position="247"/>
    </location>
</feature>
<keyword evidence="8" id="KW-1185">Reference proteome</keyword>
<dbReference type="EMBL" id="ADLN01000127">
    <property type="protein sequence ID" value="EHI57091.1"/>
    <property type="molecule type" value="Genomic_DNA"/>
</dbReference>
<organism evidence="7 8">
    <name type="scientific">Hungatella hathewayi WAL-18680</name>
    <dbReference type="NCBI Taxonomy" id="742737"/>
    <lineage>
        <taxon>Bacteria</taxon>
        <taxon>Bacillati</taxon>
        <taxon>Bacillota</taxon>
        <taxon>Clostridia</taxon>
        <taxon>Lachnospirales</taxon>
        <taxon>Lachnospiraceae</taxon>
        <taxon>Hungatella</taxon>
    </lineage>
</organism>
<dbReference type="PIRSF" id="PIRSF006060">
    <property type="entry name" value="AA_transporter"/>
    <property type="match status" value="1"/>
</dbReference>
<dbReference type="Pfam" id="PF13520">
    <property type="entry name" value="AA_permease_2"/>
    <property type="match status" value="1"/>
</dbReference>
<dbReference type="GO" id="GO:0022857">
    <property type="term" value="F:transmembrane transporter activity"/>
    <property type="evidence" value="ECO:0007669"/>
    <property type="project" value="InterPro"/>
</dbReference>
<dbReference type="OrthoDB" id="3181223at2"/>
<gene>
    <name evidence="7" type="ORF">HMPREF9473_04998</name>
</gene>
<keyword evidence="5 6" id="KW-0472">Membrane</keyword>
<proteinExistence type="predicted"/>
<dbReference type="GO" id="GO:0005886">
    <property type="term" value="C:plasma membrane"/>
    <property type="evidence" value="ECO:0007669"/>
    <property type="project" value="UniProtKB-SubCell"/>
</dbReference>
<dbReference type="Proteomes" id="UP000005384">
    <property type="component" value="Unassembled WGS sequence"/>
</dbReference>
<dbReference type="PANTHER" id="PTHR42770:SF7">
    <property type="entry name" value="MEMBRANE PROTEIN"/>
    <property type="match status" value="1"/>
</dbReference>
<evidence type="ECO:0000313" key="7">
    <source>
        <dbReference type="EMBL" id="EHI57091.1"/>
    </source>
</evidence>
<protein>
    <recommendedName>
        <fullName evidence="9">Amino acid permease/ SLC12A domain-containing protein</fullName>
    </recommendedName>
</protein>
<evidence type="ECO:0008006" key="9">
    <source>
        <dbReference type="Google" id="ProtNLM"/>
    </source>
</evidence>
<name>G5INC0_9FIRM</name>